<dbReference type="Proteomes" id="UP000637383">
    <property type="component" value="Unassembled WGS sequence"/>
</dbReference>
<gene>
    <name evidence="1" type="ORF">H6H03_14440</name>
</gene>
<dbReference type="Pfam" id="PF11209">
    <property type="entry name" value="LmeA"/>
    <property type="match status" value="1"/>
</dbReference>
<protein>
    <submittedName>
        <fullName evidence="1">DUF2993 domain-containing protein</fullName>
    </submittedName>
</protein>
<proteinExistence type="predicted"/>
<dbReference type="RefSeq" id="WP_190955752.1">
    <property type="nucleotide sequence ID" value="NZ_JACJTU010000012.1"/>
</dbReference>
<evidence type="ECO:0000313" key="2">
    <source>
        <dbReference type="Proteomes" id="UP000637383"/>
    </source>
</evidence>
<comment type="caution">
    <text evidence="1">The sequence shown here is derived from an EMBL/GenBank/DDBJ whole genome shotgun (WGS) entry which is preliminary data.</text>
</comment>
<keyword evidence="2" id="KW-1185">Reference proteome</keyword>
<name>A0ABR8K6F9_9NOSO</name>
<evidence type="ECO:0000313" key="1">
    <source>
        <dbReference type="EMBL" id="MBD2735073.1"/>
    </source>
</evidence>
<reference evidence="1 2" key="1">
    <citation type="journal article" date="2020" name="ISME J.">
        <title>Comparative genomics reveals insights into cyanobacterial evolution and habitat adaptation.</title>
        <authorList>
            <person name="Chen M.Y."/>
            <person name="Teng W.K."/>
            <person name="Zhao L."/>
            <person name="Hu C.X."/>
            <person name="Zhou Y.K."/>
            <person name="Han B.P."/>
            <person name="Song L.R."/>
            <person name="Shu W.S."/>
        </authorList>
    </citation>
    <scope>NUCLEOTIDE SEQUENCE [LARGE SCALE GENOMIC DNA]</scope>
    <source>
        <strain evidence="1 2">FACHB-159</strain>
    </source>
</reference>
<accession>A0ABR8K6F9</accession>
<dbReference type="EMBL" id="JACJTU010000012">
    <property type="protein sequence ID" value="MBD2735073.1"/>
    <property type="molecule type" value="Genomic_DNA"/>
</dbReference>
<organism evidence="1 2">
    <name type="scientific">Nostoc paludosum FACHB-159</name>
    <dbReference type="NCBI Taxonomy" id="2692908"/>
    <lineage>
        <taxon>Bacteria</taxon>
        <taxon>Bacillati</taxon>
        <taxon>Cyanobacteriota</taxon>
        <taxon>Cyanophyceae</taxon>
        <taxon>Nostocales</taxon>
        <taxon>Nostocaceae</taxon>
        <taxon>Nostoc</taxon>
    </lineage>
</organism>
<sequence>MPENPGLGEQALNKAAEIGLSSQLDEVENLDVNIKTDPLKMVQGEVDSVTIEGEGLVMQKDLRMEELEMQMSSVAINPLSVAFGKIELTKPAEANTRVVLTEADINRAFNSEYVRCLRRAKPTQLQSQKIQVNGQQRTIEPQHVEFRLPGDGKVALNASVKLAETGENQQVAFSAVPTISANGKSVSLESVEYGESAEISPDLTKALINQTSEILNLSNFDLEGMNLQVNQLKVEVGKLTLQAQAYVEQIPSG</sequence>
<dbReference type="InterPro" id="IPR021373">
    <property type="entry name" value="DUF2993"/>
</dbReference>